<keyword evidence="6 11" id="KW-0274">FAD</keyword>
<dbReference type="Gene3D" id="2.10.240.10">
    <property type="entry name" value="Dihydroorotate dehydrogenase, electron transfer subunit"/>
    <property type="match status" value="1"/>
</dbReference>
<comment type="cofactor">
    <cofactor evidence="12">
        <name>[2Fe-2S] cluster</name>
        <dbReference type="ChEBI" id="CHEBI:190135"/>
    </cofactor>
    <text evidence="12">Binds 1 [2Fe-2S] cluster per subunit.</text>
</comment>
<dbReference type="Proteomes" id="UP000243679">
    <property type="component" value="Chromosome"/>
</dbReference>
<evidence type="ECO:0000313" key="14">
    <source>
        <dbReference type="EMBL" id="BAW79511.1"/>
    </source>
</evidence>
<dbReference type="InterPro" id="IPR012165">
    <property type="entry name" value="Cyt_c3_hydrogenase_gsu"/>
</dbReference>
<dbReference type="AlphaFoldDB" id="A0A1Q2SK45"/>
<dbReference type="InterPro" id="IPR039261">
    <property type="entry name" value="FNR_nucleotide-bd"/>
</dbReference>
<accession>A0A1Q2SK45</accession>
<dbReference type="SUPFAM" id="SSF52343">
    <property type="entry name" value="Ferredoxin reductase-like, C-terminal NADP-linked domain"/>
    <property type="match status" value="1"/>
</dbReference>
<evidence type="ECO:0000256" key="12">
    <source>
        <dbReference type="PIRSR" id="PIRSR006816-2"/>
    </source>
</evidence>
<comment type="cofactor">
    <cofactor evidence="10">
        <name>[2Fe-2S] cluster</name>
        <dbReference type="ChEBI" id="CHEBI:190135"/>
    </cofactor>
</comment>
<evidence type="ECO:0000256" key="9">
    <source>
        <dbReference type="ARBA" id="ARBA00023014"/>
    </source>
</evidence>
<evidence type="ECO:0000256" key="2">
    <source>
        <dbReference type="ARBA" id="ARBA00022448"/>
    </source>
</evidence>
<evidence type="ECO:0000256" key="10">
    <source>
        <dbReference type="ARBA" id="ARBA00034078"/>
    </source>
</evidence>
<feature type="binding site" evidence="12">
    <location>
        <position position="259"/>
    </location>
    <ligand>
        <name>[2Fe-2S] cluster</name>
        <dbReference type="ChEBI" id="CHEBI:190135"/>
    </ligand>
</feature>
<comment type="cofactor">
    <cofactor evidence="11">
        <name>FAD</name>
        <dbReference type="ChEBI" id="CHEBI:57692"/>
    </cofactor>
    <text evidence="11">Binds 1 FAD per subunit.</text>
</comment>
<dbReference type="EMBL" id="AP014836">
    <property type="protein sequence ID" value="BAW79511.1"/>
    <property type="molecule type" value="Genomic_DNA"/>
</dbReference>
<dbReference type="Gene3D" id="3.40.50.80">
    <property type="entry name" value="Nucleotide-binding domain of ferredoxin-NADP reductase (FNR) module"/>
    <property type="match status" value="1"/>
</dbReference>
<feature type="binding site" evidence="12">
    <location>
        <position position="262"/>
    </location>
    <ligand>
        <name>[2Fe-2S] cluster</name>
        <dbReference type="ChEBI" id="CHEBI:190135"/>
    </ligand>
</feature>
<dbReference type="PANTHER" id="PTHR43513">
    <property type="entry name" value="DIHYDROOROTATE DEHYDROGENASE B (NAD(+)), ELECTRON TRANSFER SUBUNIT"/>
    <property type="match status" value="1"/>
</dbReference>
<dbReference type="GO" id="GO:0046872">
    <property type="term" value="F:metal ion binding"/>
    <property type="evidence" value="ECO:0007669"/>
    <property type="project" value="UniProtKB-KW"/>
</dbReference>
<evidence type="ECO:0000256" key="7">
    <source>
        <dbReference type="ARBA" id="ARBA00022982"/>
    </source>
</evidence>
<keyword evidence="2" id="KW-0813">Transport</keyword>
<evidence type="ECO:0000256" key="8">
    <source>
        <dbReference type="ARBA" id="ARBA00023004"/>
    </source>
</evidence>
<dbReference type="Gene3D" id="2.40.30.10">
    <property type="entry name" value="Translation factors"/>
    <property type="match status" value="1"/>
</dbReference>
<dbReference type="CDD" id="cd06218">
    <property type="entry name" value="DHOD_e_trans"/>
    <property type="match status" value="1"/>
</dbReference>
<dbReference type="InterPro" id="IPR050353">
    <property type="entry name" value="PyrK_electron_transfer"/>
</dbReference>
<keyword evidence="15" id="KW-1185">Reference proteome</keyword>
<dbReference type="GO" id="GO:0051537">
    <property type="term" value="F:2 iron, 2 sulfur cluster binding"/>
    <property type="evidence" value="ECO:0007669"/>
    <property type="project" value="UniProtKB-KW"/>
</dbReference>
<dbReference type="KEGG" id="ntt:TAO_0141"/>
<dbReference type="Pfam" id="PF10418">
    <property type="entry name" value="DHODB_Fe-S_bind"/>
    <property type="match status" value="1"/>
</dbReference>
<keyword evidence="7" id="KW-0249">Electron transport</keyword>
<comment type="similarity">
    <text evidence="1">Belongs to the PyrK family.</text>
</comment>
<evidence type="ECO:0000313" key="15">
    <source>
        <dbReference type="Proteomes" id="UP000243679"/>
    </source>
</evidence>
<sequence length="291" mass="31766">MKPKSHRDTILVEDGKVLTHDSYLGNQYILWLAAPNIAARATPGSFAHLQCDPNLPMRRPLSIMRANAKQGWIEFLYKATGHGLQLLSQKTAGEIISIIGPIGQPFKLDPAYPRPLLIGGGVGIPPMIFLADTLRQDSHFKPLVLMGSEVPFPFQQKPSQFLIPGLPDGVIGAMPLLENWKIPSRLASLQGYPGCFEGFITDLARHWLLTLSPAQRQEIALYACGPHPMLQATTKLAREFDLPCQISLEEFMACAVGGCAGCVVKIQTAQGPAMKRVCVDGPVFDAKTVFI</sequence>
<dbReference type="GO" id="GO:0050660">
    <property type="term" value="F:flavin adenine dinucleotide binding"/>
    <property type="evidence" value="ECO:0007669"/>
    <property type="project" value="InterPro"/>
</dbReference>
<evidence type="ECO:0000256" key="1">
    <source>
        <dbReference type="ARBA" id="ARBA00006422"/>
    </source>
</evidence>
<dbReference type="PANTHER" id="PTHR43513:SF3">
    <property type="entry name" value="DIHYDROOROTATE DEHYDROGENASE B (NAD(+)), ELECTRON TRANSFER SUBUNIT-RELATED"/>
    <property type="match status" value="1"/>
</dbReference>
<keyword evidence="3 11" id="KW-0285">Flavoprotein</keyword>
<feature type="binding site" evidence="12">
    <location>
        <position position="278"/>
    </location>
    <ligand>
        <name>[2Fe-2S] cluster</name>
        <dbReference type="ChEBI" id="CHEBI:190135"/>
    </ligand>
</feature>
<keyword evidence="9 12" id="KW-0411">Iron-sulfur</keyword>
<name>A0A1Q2SK45_9GAMM</name>
<evidence type="ECO:0000256" key="5">
    <source>
        <dbReference type="ARBA" id="ARBA00022723"/>
    </source>
</evidence>
<dbReference type="RefSeq" id="WP_096526171.1">
    <property type="nucleotide sequence ID" value="NZ_AP014836.1"/>
</dbReference>
<feature type="binding site" evidence="11">
    <location>
        <begin position="59"/>
        <end position="62"/>
    </location>
    <ligand>
        <name>FAD</name>
        <dbReference type="ChEBI" id="CHEBI:57692"/>
    </ligand>
</feature>
<evidence type="ECO:0000256" key="4">
    <source>
        <dbReference type="ARBA" id="ARBA00022714"/>
    </source>
</evidence>
<proteinExistence type="inferred from homology"/>
<evidence type="ECO:0000259" key="13">
    <source>
        <dbReference type="Pfam" id="PF10418"/>
    </source>
</evidence>
<dbReference type="InterPro" id="IPR037117">
    <property type="entry name" value="Dihydroorotate_DH_ele_sf"/>
</dbReference>
<feature type="domain" description="Dihydroorotate dehydrogenase electron transfer subunit iron-sulphur cluster binding" evidence="13">
    <location>
        <begin position="249"/>
        <end position="289"/>
    </location>
</feature>
<dbReference type="InterPro" id="IPR017938">
    <property type="entry name" value="Riboflavin_synthase-like_b-brl"/>
</dbReference>
<evidence type="ECO:0000256" key="3">
    <source>
        <dbReference type="ARBA" id="ARBA00022630"/>
    </source>
</evidence>
<keyword evidence="5 12" id="KW-0479">Metal-binding</keyword>
<dbReference type="OrthoDB" id="9796486at2"/>
<protein>
    <submittedName>
        <fullName evidence="14">Oxidoreductase FAD/NAD(P)-binding protein</fullName>
    </submittedName>
</protein>
<reference evidence="14 15" key="1">
    <citation type="journal article" date="2017" name="ISME J.">
        <title>An acid-tolerant ammonia-oxidizing ?-proteobacterium from soil.</title>
        <authorList>
            <person name="Hayatsu M."/>
            <person name="Tago K."/>
            <person name="Uchiyama I."/>
            <person name="Toyoda A."/>
            <person name="Wang Y."/>
            <person name="Shimomura Y."/>
            <person name="Okubo T."/>
            <person name="Kurisu F."/>
            <person name="Hirono Y."/>
            <person name="Nonaka K."/>
            <person name="Akiyama H."/>
            <person name="Itoh T."/>
            <person name="Takami H."/>
        </authorList>
    </citation>
    <scope>NUCLEOTIDE SEQUENCE [LARGE SCALE GENOMIC DNA]</scope>
    <source>
        <strain evidence="14 15">TAO100</strain>
    </source>
</reference>
<gene>
    <name evidence="14" type="ORF">TAO_0141</name>
</gene>
<feature type="binding site" evidence="12">
    <location>
        <position position="254"/>
    </location>
    <ligand>
        <name>[2Fe-2S] cluster</name>
        <dbReference type="ChEBI" id="CHEBI:190135"/>
    </ligand>
</feature>
<keyword evidence="4 12" id="KW-0001">2Fe-2S</keyword>
<dbReference type="PIRSF" id="PIRSF006816">
    <property type="entry name" value="Cyc3_hyd_g"/>
    <property type="match status" value="1"/>
</dbReference>
<evidence type="ECO:0000256" key="11">
    <source>
        <dbReference type="PIRSR" id="PIRSR006816-1"/>
    </source>
</evidence>
<dbReference type="SUPFAM" id="SSF63380">
    <property type="entry name" value="Riboflavin synthase domain-like"/>
    <property type="match status" value="1"/>
</dbReference>
<keyword evidence="8 12" id="KW-0408">Iron</keyword>
<evidence type="ECO:0000256" key="6">
    <source>
        <dbReference type="ARBA" id="ARBA00022827"/>
    </source>
</evidence>
<organism evidence="14 15">
    <name type="scientific">Candidatus Nitrosoglobus terrae</name>
    <dbReference type="NCBI Taxonomy" id="1630141"/>
    <lineage>
        <taxon>Bacteria</taxon>
        <taxon>Pseudomonadati</taxon>
        <taxon>Pseudomonadota</taxon>
        <taxon>Gammaproteobacteria</taxon>
        <taxon>Chromatiales</taxon>
        <taxon>Chromatiaceae</taxon>
        <taxon>Candidatus Nitrosoglobus</taxon>
    </lineage>
</organism>
<dbReference type="GO" id="GO:0006221">
    <property type="term" value="P:pyrimidine nucleotide biosynthetic process"/>
    <property type="evidence" value="ECO:0007669"/>
    <property type="project" value="InterPro"/>
</dbReference>
<dbReference type="InterPro" id="IPR019480">
    <property type="entry name" value="Dihydroorotate_DH_Fe-S-bd"/>
</dbReference>